<evidence type="ECO:0000313" key="1">
    <source>
        <dbReference type="EMBL" id="GAH98617.1"/>
    </source>
</evidence>
<reference evidence="1" key="1">
    <citation type="journal article" date="2014" name="Front. Microbiol.">
        <title>High frequency of phylogenetically diverse reductive dehalogenase-homologous genes in deep subseafloor sedimentary metagenomes.</title>
        <authorList>
            <person name="Kawai M."/>
            <person name="Futagami T."/>
            <person name="Toyoda A."/>
            <person name="Takaki Y."/>
            <person name="Nishi S."/>
            <person name="Hori S."/>
            <person name="Arai W."/>
            <person name="Tsubouchi T."/>
            <person name="Morono Y."/>
            <person name="Uchiyama I."/>
            <person name="Ito T."/>
            <person name="Fujiyama A."/>
            <person name="Inagaki F."/>
            <person name="Takami H."/>
        </authorList>
    </citation>
    <scope>NUCLEOTIDE SEQUENCE</scope>
    <source>
        <strain evidence="1">Expedition CK06-06</strain>
    </source>
</reference>
<dbReference type="InterPro" id="IPR002765">
    <property type="entry name" value="UPF0145_YbjQ-like"/>
</dbReference>
<accession>X1JWX2</accession>
<dbReference type="Pfam" id="PF01906">
    <property type="entry name" value="YbjQ_1"/>
    <property type="match status" value="1"/>
</dbReference>
<feature type="non-terminal residue" evidence="1">
    <location>
        <position position="1"/>
    </location>
</feature>
<dbReference type="PANTHER" id="PTHR34068:SF1">
    <property type="entry name" value="UPF0145 PROTEIN YBJQ"/>
    <property type="match status" value="1"/>
</dbReference>
<name>X1JWX2_9ZZZZ</name>
<dbReference type="PANTHER" id="PTHR34068">
    <property type="entry name" value="UPF0145 PROTEIN YBJQ"/>
    <property type="match status" value="1"/>
</dbReference>
<gene>
    <name evidence="1" type="ORF">S03H2_70994</name>
</gene>
<evidence type="ECO:0008006" key="2">
    <source>
        <dbReference type="Google" id="ProtNLM"/>
    </source>
</evidence>
<dbReference type="Gene3D" id="3.30.110.70">
    <property type="entry name" value="Hypothetical protein apc22750. Chain B"/>
    <property type="match status" value="1"/>
</dbReference>
<dbReference type="SUPFAM" id="SSF117782">
    <property type="entry name" value="YbjQ-like"/>
    <property type="match status" value="1"/>
</dbReference>
<feature type="non-terminal residue" evidence="1">
    <location>
        <position position="107"/>
    </location>
</feature>
<dbReference type="AlphaFoldDB" id="X1JWX2"/>
<comment type="caution">
    <text evidence="1">The sequence shown here is derived from an EMBL/GenBank/DDBJ whole genome shotgun (WGS) entry which is preliminary data.</text>
</comment>
<sequence length="107" mass="11040">VLIITTAQVEGRPVEAYLGLAAGQALVGAHAVRDALANLKEVFSGRSHTYERMLERGRDHALEDLEDAARDLGADAVIGVSLAYSAVGPHGGMLMVSASGTAVKLAA</sequence>
<proteinExistence type="inferred from homology"/>
<organism evidence="1">
    <name type="scientific">marine sediment metagenome</name>
    <dbReference type="NCBI Taxonomy" id="412755"/>
    <lineage>
        <taxon>unclassified sequences</taxon>
        <taxon>metagenomes</taxon>
        <taxon>ecological metagenomes</taxon>
    </lineage>
</organism>
<dbReference type="HAMAP" id="MF_00338">
    <property type="entry name" value="UPF0145"/>
    <property type="match status" value="1"/>
</dbReference>
<dbReference type="EMBL" id="BARU01047355">
    <property type="protein sequence ID" value="GAH98617.1"/>
    <property type="molecule type" value="Genomic_DNA"/>
</dbReference>
<dbReference type="InterPro" id="IPR035439">
    <property type="entry name" value="UPF0145_dom_sf"/>
</dbReference>
<protein>
    <recommendedName>
        <fullName evidence="2">Heavy metal-binding domain-containing protein</fullName>
    </recommendedName>
</protein>